<dbReference type="InterPro" id="IPR012338">
    <property type="entry name" value="Beta-lactam/transpept-like"/>
</dbReference>
<accession>A0ABT8RV40</accession>
<reference evidence="2" key="1">
    <citation type="journal article" date="2014" name="Int. J. Syst. Evol. Microbiol.">
        <title>Complete genome of a new Firmicutes species belonging to the dominant human colonic microbiota ('Ruminococcus bicirculans') reveals two chromosomes and a selective capacity to utilize plant glucans.</title>
        <authorList>
            <consortium name="NISC Comparative Sequencing Program"/>
            <person name="Wegmann U."/>
            <person name="Louis P."/>
            <person name="Goesmann A."/>
            <person name="Henrissat B."/>
            <person name="Duncan S.H."/>
            <person name="Flint H.J."/>
        </authorList>
    </citation>
    <scope>NUCLEOTIDE SEQUENCE</scope>
    <source>
        <strain evidence="2">CECT 8869</strain>
    </source>
</reference>
<dbReference type="InterPro" id="IPR050789">
    <property type="entry name" value="Diverse_Enzym_Activities"/>
</dbReference>
<reference evidence="2" key="2">
    <citation type="submission" date="2023-06" db="EMBL/GenBank/DDBJ databases">
        <authorList>
            <person name="Lucena T."/>
            <person name="Sun Q."/>
        </authorList>
    </citation>
    <scope>NUCLEOTIDE SEQUENCE</scope>
    <source>
        <strain evidence="2">CECT 8869</strain>
    </source>
</reference>
<dbReference type="PANTHER" id="PTHR43283:SF7">
    <property type="entry name" value="BETA-LACTAMASE-RELATED DOMAIN-CONTAINING PROTEIN"/>
    <property type="match status" value="1"/>
</dbReference>
<dbReference type="InterPro" id="IPR001466">
    <property type="entry name" value="Beta-lactam-related"/>
</dbReference>
<dbReference type="PANTHER" id="PTHR43283">
    <property type="entry name" value="BETA-LACTAMASE-RELATED"/>
    <property type="match status" value="1"/>
</dbReference>
<evidence type="ECO:0000259" key="1">
    <source>
        <dbReference type="Pfam" id="PF00144"/>
    </source>
</evidence>
<dbReference type="GO" id="GO:0016787">
    <property type="term" value="F:hydrolase activity"/>
    <property type="evidence" value="ECO:0007669"/>
    <property type="project" value="UniProtKB-KW"/>
</dbReference>
<protein>
    <submittedName>
        <fullName evidence="2">Serine hydrolase</fullName>
        <ecNumber evidence="2">3.-.-.-</ecNumber>
    </submittedName>
</protein>
<keyword evidence="2" id="KW-0378">Hydrolase</keyword>
<dbReference type="Proteomes" id="UP001168579">
    <property type="component" value="Unassembled WGS sequence"/>
</dbReference>
<dbReference type="EC" id="3.-.-.-" evidence="2"/>
<keyword evidence="3" id="KW-1185">Reference proteome</keyword>
<evidence type="ECO:0000313" key="3">
    <source>
        <dbReference type="Proteomes" id="UP001168579"/>
    </source>
</evidence>
<dbReference type="SUPFAM" id="SSF56601">
    <property type="entry name" value="beta-lactamase/transpeptidase-like"/>
    <property type="match status" value="1"/>
</dbReference>
<name>A0ABT8RV40_9FLAO</name>
<feature type="domain" description="Beta-lactamase-related" evidence="1">
    <location>
        <begin position="160"/>
        <end position="419"/>
    </location>
</feature>
<dbReference type="EMBL" id="JAUKUC010000001">
    <property type="protein sequence ID" value="MDO1514743.1"/>
    <property type="molecule type" value="Genomic_DNA"/>
</dbReference>
<gene>
    <name evidence="2" type="ORF">Q2T41_18975</name>
</gene>
<evidence type="ECO:0000313" key="2">
    <source>
        <dbReference type="EMBL" id="MDO1514743.1"/>
    </source>
</evidence>
<organism evidence="2 3">
    <name type="scientific">Maribacter confluentis</name>
    <dbReference type="NCBI Taxonomy" id="1656093"/>
    <lineage>
        <taxon>Bacteria</taxon>
        <taxon>Pseudomonadati</taxon>
        <taxon>Bacteroidota</taxon>
        <taxon>Flavobacteriia</taxon>
        <taxon>Flavobacteriales</taxon>
        <taxon>Flavobacteriaceae</taxon>
        <taxon>Maribacter</taxon>
    </lineage>
</organism>
<comment type="caution">
    <text evidence="2">The sequence shown here is derived from an EMBL/GenBank/DDBJ whole genome shotgun (WGS) entry which is preliminary data.</text>
</comment>
<proteinExistence type="predicted"/>
<dbReference type="Gene3D" id="3.40.710.10">
    <property type="entry name" value="DD-peptidase/beta-lactamase superfamily"/>
    <property type="match status" value="1"/>
</dbReference>
<dbReference type="RefSeq" id="WP_304437365.1">
    <property type="nucleotide sequence ID" value="NZ_JAUKUC010000001.1"/>
</dbReference>
<dbReference type="Pfam" id="PF00144">
    <property type="entry name" value="Beta-lactamase"/>
    <property type="match status" value="1"/>
</dbReference>
<sequence length="443" mass="50102">MRKIKLLLGIILVVVVILAYFNYPKLNLISGYAAKNMASSVYVAGRSTEDVQFNDHDMPLIKLANATVSDQEHTASAKVYGLMERTAFYKEGLGAVLTNKEYSQHAFNTVPHRKTKKDTLPFPYGNNGLTDTLLPNVDYDQVEVALNNAFQHPEEKTRTLLVVYKDQIIGERYINGFTEDTPILGWSMTKSVLATLYGILQYQGQIDVTAPAPIKEWQNDGRKAITINNLLRMQSGLAWEEDYFKISDVTKMLFLDSDMTLAQRKNEMIAPPGEIWNYSSGTSNLLSGILRNQFGSHQTYLDFPYKELIDRIGMHSMLLETDLEGNYVGSSYAWATTRDWAKFGLLYLHNGNWNGDQLFSKEWVDYIKTPTQNSDGKYGGHFWLNAGGIFPDIPTNVYSANGFQGQRVFIIPSKDMVVVRTGLEEQTDEQYNTLLSEILLAIQ</sequence>